<keyword evidence="7 8" id="KW-0132">Cell division</keyword>
<dbReference type="OrthoDB" id="9809796at2"/>
<evidence type="ECO:0000256" key="3">
    <source>
        <dbReference type="ARBA" id="ARBA00022490"/>
    </source>
</evidence>
<dbReference type="NCBIfam" id="TIGR01087">
    <property type="entry name" value="murD"/>
    <property type="match status" value="1"/>
</dbReference>
<evidence type="ECO:0000313" key="12">
    <source>
        <dbReference type="Proteomes" id="UP000295531"/>
    </source>
</evidence>
<evidence type="ECO:0000256" key="2">
    <source>
        <dbReference type="ARBA" id="ARBA00004752"/>
    </source>
</evidence>
<dbReference type="UniPathway" id="UPA00219"/>
<dbReference type="InterPro" id="IPR036565">
    <property type="entry name" value="Mur-like_cat_sf"/>
</dbReference>
<protein>
    <recommendedName>
        <fullName evidence="7 8">UDP-N-acetylmuramoylalanine--D-glutamate ligase</fullName>
        <ecNumber evidence="7 8">6.3.2.9</ecNumber>
    </recommendedName>
    <alternativeName>
        <fullName evidence="7">D-glutamic acid-adding enzyme</fullName>
    </alternativeName>
    <alternativeName>
        <fullName evidence="7">UDP-N-acetylmuramoyl-L-alanyl-D-glutamate synthetase</fullName>
    </alternativeName>
</protein>
<dbReference type="Gene3D" id="3.90.190.20">
    <property type="entry name" value="Mur ligase, C-terminal domain"/>
    <property type="match status" value="1"/>
</dbReference>
<dbReference type="SUPFAM" id="SSF51984">
    <property type="entry name" value="MurCD N-terminal domain"/>
    <property type="match status" value="1"/>
</dbReference>
<organism evidence="11 12">
    <name type="scientific">Idiomarina aquatica</name>
    <dbReference type="NCBI Taxonomy" id="1327752"/>
    <lineage>
        <taxon>Bacteria</taxon>
        <taxon>Pseudomonadati</taxon>
        <taxon>Pseudomonadota</taxon>
        <taxon>Gammaproteobacteria</taxon>
        <taxon>Alteromonadales</taxon>
        <taxon>Idiomarinaceae</taxon>
        <taxon>Idiomarina</taxon>
    </lineage>
</organism>
<keyword evidence="3 7" id="KW-0963">Cytoplasm</keyword>
<evidence type="ECO:0000256" key="6">
    <source>
        <dbReference type="ARBA" id="ARBA00022840"/>
    </source>
</evidence>
<dbReference type="GO" id="GO:0009252">
    <property type="term" value="P:peptidoglycan biosynthetic process"/>
    <property type="evidence" value="ECO:0007669"/>
    <property type="project" value="UniProtKB-UniRule"/>
</dbReference>
<evidence type="ECO:0000256" key="1">
    <source>
        <dbReference type="ARBA" id="ARBA00004496"/>
    </source>
</evidence>
<sequence>MAAASGQQLPPRIDWQQIEQVTVLGLGKSGCSVLRFLLRQFSGRIEAGQLQVNVFDSRADAPGKDEAIQLLGNEQVICGPWGLEDTLAADVIVLSPGIDARDESLELARQAGVRVVGDIELFAQQVDKPVIAITGSNGKSTVTRMVEFIAQQEGIKAIAAGNIGLPALDALEQGADLYVLELSSFQLETVETLAPIAATVLNLSPDHLDRYGDMQDYAAAKLRIYQRAAQHVINRQQPDCQPVNAASGCVQRFFGADAAAQDFGLVQHQQETWITHNGRLLLGAHQLGVQGIHNLLNAQAAIALAMAADIEPNAAARHLTRFNGLAHRCQLVKERDGVKWVNDSKATNMGATEAAIEGMRPIVHGKLIVIAGGVGKGADFTELTTALSKVDVLLTIGEDGPKIGRLFNGSRQLNDLSAAVRLASSLAESGDMVLLSPACASFDQFANFEQRGEQFAQLVEACYEQSA</sequence>
<evidence type="ECO:0000259" key="9">
    <source>
        <dbReference type="Pfam" id="PF02875"/>
    </source>
</evidence>
<comment type="pathway">
    <text evidence="2 7 8">Cell wall biogenesis; peptidoglycan biosynthesis.</text>
</comment>
<name>A0A4R6P4I2_9GAMM</name>
<dbReference type="GO" id="GO:0008764">
    <property type="term" value="F:UDP-N-acetylmuramoylalanine-D-glutamate ligase activity"/>
    <property type="evidence" value="ECO:0007669"/>
    <property type="project" value="UniProtKB-UniRule"/>
</dbReference>
<dbReference type="RefSeq" id="WP_133539708.1">
    <property type="nucleotide sequence ID" value="NZ_SNXI01000008.1"/>
</dbReference>
<comment type="similarity">
    <text evidence="7">Belongs to the MurCDEF family.</text>
</comment>
<keyword evidence="7 8" id="KW-0131">Cell cycle</keyword>
<keyword evidence="4 7" id="KW-0436">Ligase</keyword>
<feature type="domain" description="Mur ligase central" evidence="10">
    <location>
        <begin position="133"/>
        <end position="305"/>
    </location>
</feature>
<dbReference type="AlphaFoldDB" id="A0A4R6P4I2"/>
<gene>
    <name evidence="7" type="primary">murD</name>
    <name evidence="11" type="ORF">DEU29_10832</name>
</gene>
<dbReference type="EC" id="6.3.2.9" evidence="7 8"/>
<evidence type="ECO:0000256" key="4">
    <source>
        <dbReference type="ARBA" id="ARBA00022598"/>
    </source>
</evidence>
<comment type="subcellular location">
    <subcellularLocation>
        <location evidence="1 7 8">Cytoplasm</location>
    </subcellularLocation>
</comment>
<dbReference type="GO" id="GO:0008360">
    <property type="term" value="P:regulation of cell shape"/>
    <property type="evidence" value="ECO:0007669"/>
    <property type="project" value="UniProtKB-KW"/>
</dbReference>
<dbReference type="SUPFAM" id="SSF53623">
    <property type="entry name" value="MurD-like peptide ligases, catalytic domain"/>
    <property type="match status" value="1"/>
</dbReference>
<evidence type="ECO:0000256" key="5">
    <source>
        <dbReference type="ARBA" id="ARBA00022741"/>
    </source>
</evidence>
<keyword evidence="6 7" id="KW-0067">ATP-binding</keyword>
<dbReference type="PANTHER" id="PTHR43692">
    <property type="entry name" value="UDP-N-ACETYLMURAMOYLALANINE--D-GLUTAMATE LIGASE"/>
    <property type="match status" value="1"/>
</dbReference>
<keyword evidence="5 7" id="KW-0547">Nucleotide-binding</keyword>
<comment type="function">
    <text evidence="7 8">Cell wall formation. Catalyzes the addition of glutamate to the nucleotide precursor UDP-N-acetylmuramoyl-L-alanine (UMA).</text>
</comment>
<dbReference type="InterPro" id="IPR013221">
    <property type="entry name" value="Mur_ligase_cen"/>
</dbReference>
<feature type="domain" description="Mur ligase C-terminal" evidence="9">
    <location>
        <begin position="327"/>
        <end position="439"/>
    </location>
</feature>
<dbReference type="GO" id="GO:0071555">
    <property type="term" value="P:cell wall organization"/>
    <property type="evidence" value="ECO:0007669"/>
    <property type="project" value="UniProtKB-KW"/>
</dbReference>
<dbReference type="Gene3D" id="3.40.50.720">
    <property type="entry name" value="NAD(P)-binding Rossmann-like Domain"/>
    <property type="match status" value="1"/>
</dbReference>
<comment type="catalytic activity">
    <reaction evidence="7 8">
        <text>UDP-N-acetyl-alpha-D-muramoyl-L-alanine + D-glutamate + ATP = UDP-N-acetyl-alpha-D-muramoyl-L-alanyl-D-glutamate + ADP + phosphate + H(+)</text>
        <dbReference type="Rhea" id="RHEA:16429"/>
        <dbReference type="ChEBI" id="CHEBI:15378"/>
        <dbReference type="ChEBI" id="CHEBI:29986"/>
        <dbReference type="ChEBI" id="CHEBI:30616"/>
        <dbReference type="ChEBI" id="CHEBI:43474"/>
        <dbReference type="ChEBI" id="CHEBI:83898"/>
        <dbReference type="ChEBI" id="CHEBI:83900"/>
        <dbReference type="ChEBI" id="CHEBI:456216"/>
        <dbReference type="EC" id="6.3.2.9"/>
    </reaction>
</comment>
<dbReference type="SUPFAM" id="SSF53244">
    <property type="entry name" value="MurD-like peptide ligases, peptide-binding domain"/>
    <property type="match status" value="1"/>
</dbReference>
<dbReference type="HAMAP" id="MF_00639">
    <property type="entry name" value="MurD"/>
    <property type="match status" value="1"/>
</dbReference>
<dbReference type="PANTHER" id="PTHR43692:SF1">
    <property type="entry name" value="UDP-N-ACETYLMURAMOYLALANINE--D-GLUTAMATE LIGASE"/>
    <property type="match status" value="1"/>
</dbReference>
<reference evidence="11 12" key="1">
    <citation type="submission" date="2019-03" db="EMBL/GenBank/DDBJ databases">
        <title>Freshwater and sediment microbial communities from various areas in North America, analyzing microbe dynamics in response to fracking.</title>
        <authorList>
            <person name="Lamendella R."/>
        </authorList>
    </citation>
    <scope>NUCLEOTIDE SEQUENCE [LARGE SCALE GENOMIC DNA]</scope>
    <source>
        <strain evidence="11 12">18_TX</strain>
    </source>
</reference>
<evidence type="ECO:0000313" key="11">
    <source>
        <dbReference type="EMBL" id="TDP32688.1"/>
    </source>
</evidence>
<evidence type="ECO:0000259" key="10">
    <source>
        <dbReference type="Pfam" id="PF08245"/>
    </source>
</evidence>
<dbReference type="GO" id="GO:0005524">
    <property type="term" value="F:ATP binding"/>
    <property type="evidence" value="ECO:0007669"/>
    <property type="project" value="UniProtKB-UniRule"/>
</dbReference>
<dbReference type="Pfam" id="PF21799">
    <property type="entry name" value="MurD-like_N"/>
    <property type="match status" value="1"/>
</dbReference>
<feature type="binding site" evidence="7">
    <location>
        <begin position="135"/>
        <end position="141"/>
    </location>
    <ligand>
        <name>ATP</name>
        <dbReference type="ChEBI" id="CHEBI:30616"/>
    </ligand>
</feature>
<evidence type="ECO:0000256" key="8">
    <source>
        <dbReference type="RuleBase" id="RU003664"/>
    </source>
</evidence>
<proteinExistence type="inferred from homology"/>
<dbReference type="Gene3D" id="3.40.1190.10">
    <property type="entry name" value="Mur-like, catalytic domain"/>
    <property type="match status" value="1"/>
</dbReference>
<dbReference type="GO" id="GO:0051301">
    <property type="term" value="P:cell division"/>
    <property type="evidence" value="ECO:0007669"/>
    <property type="project" value="UniProtKB-KW"/>
</dbReference>
<dbReference type="Pfam" id="PF08245">
    <property type="entry name" value="Mur_ligase_M"/>
    <property type="match status" value="1"/>
</dbReference>
<keyword evidence="12" id="KW-1185">Reference proteome</keyword>
<accession>A0A4R6P4I2</accession>
<dbReference type="EMBL" id="SNXI01000008">
    <property type="protein sequence ID" value="TDP32688.1"/>
    <property type="molecule type" value="Genomic_DNA"/>
</dbReference>
<keyword evidence="7 8" id="KW-0133">Cell shape</keyword>
<dbReference type="Pfam" id="PF02875">
    <property type="entry name" value="Mur_ligase_C"/>
    <property type="match status" value="1"/>
</dbReference>
<dbReference type="InterPro" id="IPR004101">
    <property type="entry name" value="Mur_ligase_C"/>
</dbReference>
<dbReference type="InterPro" id="IPR005762">
    <property type="entry name" value="MurD"/>
</dbReference>
<evidence type="ECO:0000256" key="7">
    <source>
        <dbReference type="HAMAP-Rule" id="MF_00639"/>
    </source>
</evidence>
<keyword evidence="7 8" id="KW-0961">Cell wall biogenesis/degradation</keyword>
<dbReference type="InterPro" id="IPR036615">
    <property type="entry name" value="Mur_ligase_C_dom_sf"/>
</dbReference>
<comment type="caution">
    <text evidence="11">The sequence shown here is derived from an EMBL/GenBank/DDBJ whole genome shotgun (WGS) entry which is preliminary data.</text>
</comment>
<keyword evidence="7 8" id="KW-0573">Peptidoglycan synthesis</keyword>
<dbReference type="Proteomes" id="UP000295531">
    <property type="component" value="Unassembled WGS sequence"/>
</dbReference>
<dbReference type="GO" id="GO:0005737">
    <property type="term" value="C:cytoplasm"/>
    <property type="evidence" value="ECO:0007669"/>
    <property type="project" value="UniProtKB-SubCell"/>
</dbReference>